<dbReference type="Proteomes" id="UP001164705">
    <property type="component" value="Chromosome"/>
</dbReference>
<evidence type="ECO:0000313" key="1">
    <source>
        <dbReference type="EMBL" id="WAC01675.1"/>
    </source>
</evidence>
<dbReference type="EMBL" id="CP113088">
    <property type="protein sequence ID" value="WAC01675.1"/>
    <property type="molecule type" value="Genomic_DNA"/>
</dbReference>
<keyword evidence="2" id="KW-1185">Reference proteome</keyword>
<name>A0A9E8MVF1_9FLAO</name>
<dbReference type="AlphaFoldDB" id="A0A9E8MVF1"/>
<protein>
    <submittedName>
        <fullName evidence="1">Uncharacterized protein</fullName>
    </submittedName>
</protein>
<gene>
    <name evidence="1" type="ORF">N7U66_17380</name>
</gene>
<organism evidence="1 2">
    <name type="scientific">Lacinutrix neustonica</name>
    <dbReference type="NCBI Taxonomy" id="2980107"/>
    <lineage>
        <taxon>Bacteria</taxon>
        <taxon>Pseudomonadati</taxon>
        <taxon>Bacteroidota</taxon>
        <taxon>Flavobacteriia</taxon>
        <taxon>Flavobacteriales</taxon>
        <taxon>Flavobacteriaceae</taxon>
        <taxon>Lacinutrix</taxon>
    </lineage>
</organism>
<evidence type="ECO:0000313" key="2">
    <source>
        <dbReference type="Proteomes" id="UP001164705"/>
    </source>
</evidence>
<dbReference type="RefSeq" id="WP_267676273.1">
    <property type="nucleotide sequence ID" value="NZ_CP113088.1"/>
</dbReference>
<sequence length="246" mass="29293">MQNHNITELIRKFLEYKKEIEVIKLFASSVGNYVNIRLFEMLKSEKPLNDRDTKHNSFMYFENRIFIIDKNKVSTQDWLDFNGAIWRKRIIKRKADYIPNEKGQFYQFCFNISKQDENRFKALKTIIGYLLHRYQDPANTRAIILVDEDISFDSTANGRRGKSLLCMAITMCRDVVNMSGKSIKKGNWFKNQRITRTTDIVWYDDVKKDFDFEDLYDTITSGVVVEKKHKDEFYIKPVRCTKDNNK</sequence>
<proteinExistence type="predicted"/>
<accession>A0A9E8MVF1</accession>
<reference evidence="1" key="1">
    <citation type="submission" date="2022-11" db="EMBL/GenBank/DDBJ databases">
        <title>Lacinutrix neustonica HL-RS19T sp. nov., isolated from the surface microlayer sample of brackish Lake Shihwa.</title>
        <authorList>
            <person name="Choi J.Y."/>
            <person name="Hwang C.Y."/>
        </authorList>
    </citation>
    <scope>NUCLEOTIDE SEQUENCE</scope>
    <source>
        <strain evidence="1">HL-RS19</strain>
    </source>
</reference>
<dbReference type="KEGG" id="lnu:N7U66_17380"/>